<evidence type="ECO:0000259" key="1">
    <source>
        <dbReference type="PROSITE" id="PS50991"/>
    </source>
</evidence>
<dbReference type="GO" id="GO:0006094">
    <property type="term" value="P:gluconeogenesis"/>
    <property type="evidence" value="ECO:0007669"/>
    <property type="project" value="TreeGrafter"/>
</dbReference>
<reference evidence="2 3" key="1">
    <citation type="submission" date="2019-03" db="EMBL/GenBank/DDBJ databases">
        <title>Genomic Encyclopedia of Type Strains, Phase IV (KMG-IV): sequencing the most valuable type-strain genomes for metagenomic binning, comparative biology and taxonomic classification.</title>
        <authorList>
            <person name="Goeker M."/>
        </authorList>
    </citation>
    <scope>NUCLEOTIDE SEQUENCE [LARGE SCALE GENOMIC DNA]</scope>
    <source>
        <strain evidence="2 3">DSM 26377</strain>
    </source>
</reference>
<dbReference type="Proteomes" id="UP000295341">
    <property type="component" value="Unassembled WGS sequence"/>
</dbReference>
<organism evidence="2 3">
    <name type="scientific">Panacagrimonas perspica</name>
    <dbReference type="NCBI Taxonomy" id="381431"/>
    <lineage>
        <taxon>Bacteria</taxon>
        <taxon>Pseudomonadati</taxon>
        <taxon>Pseudomonadota</taxon>
        <taxon>Gammaproteobacteria</taxon>
        <taxon>Nevskiales</taxon>
        <taxon>Nevskiaceae</taxon>
        <taxon>Panacagrimonas</taxon>
    </lineage>
</organism>
<gene>
    <name evidence="2" type="ORF">DFR24_3840</name>
</gene>
<dbReference type="Pfam" id="PF02436">
    <property type="entry name" value="PYC_OADA"/>
    <property type="match status" value="1"/>
</dbReference>
<dbReference type="InterPro" id="IPR000891">
    <property type="entry name" value="PYR_CT"/>
</dbReference>
<dbReference type="PANTHER" id="PTHR43778">
    <property type="entry name" value="PYRUVATE CARBOXYLASE"/>
    <property type="match status" value="1"/>
</dbReference>
<keyword evidence="3" id="KW-1185">Reference proteome</keyword>
<protein>
    <submittedName>
        <fullName evidence="2">Oxaloacetate decarboxylase alpha subunit</fullName>
    </submittedName>
</protein>
<dbReference type="SUPFAM" id="SSF51569">
    <property type="entry name" value="Aldolase"/>
    <property type="match status" value="1"/>
</dbReference>
<dbReference type="InterPro" id="IPR013785">
    <property type="entry name" value="Aldolase_TIM"/>
</dbReference>
<sequence length="484" mass="53582">MAHIEFLDETMRDGQQALWGMRMQAGMALPVAPMIDRTGFRVIDLTGSSMFEVMIRTCREDPWAGLDLLTQAMPRTKIRGGMRSNASVTFQVTPDALMDAWMRQLNRHGCRSFWIYDVLFNIDKMHRLAKVAKEFGSEVAGSIMFALSPVHTDEYYADKADKLSASPDIDTILLYDTGGVLEKERMKTLIPAIKSKCRGKPIEFHSNNILGQSAKAYLDAIELGVSILHTASRPMANGPSVPSTEIMVHNIELLGHTHSLDKSLFKPVADHFEKVGKAAGYLVNQSNEYDILAIHHQVPGGMTGTLKAQLEKHGMSHRLEEVFRETAVVRKELGYPGMATPFSQLVGIQAVLNIVTGKRYGTVPDEVIQYAAGYYGQTVAPIDANVLDKIMSAPSAKQILASPPQQPTIEELRKQYGTDNDDELILRALVPQADIEKMRAAGPIKTTYPLLSSPELDQVARLMKMAKSPVVQLKMEGMSVELSR</sequence>
<accession>A0A4S3K6B1</accession>
<evidence type="ECO:0000313" key="2">
    <source>
        <dbReference type="EMBL" id="TDU26809.1"/>
    </source>
</evidence>
<dbReference type="EMBL" id="SOBT01000010">
    <property type="protein sequence ID" value="TDU26809.1"/>
    <property type="molecule type" value="Genomic_DNA"/>
</dbReference>
<dbReference type="Gene3D" id="3.20.20.70">
    <property type="entry name" value="Aldolase class I"/>
    <property type="match status" value="1"/>
</dbReference>
<dbReference type="OrthoDB" id="9769961at2"/>
<feature type="domain" description="Pyruvate carboxyltransferase" evidence="1">
    <location>
        <begin position="4"/>
        <end position="266"/>
    </location>
</feature>
<dbReference type="PROSITE" id="PS50991">
    <property type="entry name" value="PYR_CT"/>
    <property type="match status" value="1"/>
</dbReference>
<name>A0A4S3K6B1_9GAMM</name>
<dbReference type="SUPFAM" id="SSF89000">
    <property type="entry name" value="post-HMGL domain-like"/>
    <property type="match status" value="1"/>
</dbReference>
<dbReference type="InterPro" id="IPR003379">
    <property type="entry name" value="Carboxylase_cons_dom"/>
</dbReference>
<dbReference type="GO" id="GO:0005737">
    <property type="term" value="C:cytoplasm"/>
    <property type="evidence" value="ECO:0007669"/>
    <property type="project" value="TreeGrafter"/>
</dbReference>
<dbReference type="GO" id="GO:0004736">
    <property type="term" value="F:pyruvate carboxylase activity"/>
    <property type="evidence" value="ECO:0007669"/>
    <property type="project" value="TreeGrafter"/>
</dbReference>
<comment type="caution">
    <text evidence="2">The sequence shown here is derived from an EMBL/GenBank/DDBJ whole genome shotgun (WGS) entry which is preliminary data.</text>
</comment>
<proteinExistence type="predicted"/>
<dbReference type="PANTHER" id="PTHR43778:SF2">
    <property type="entry name" value="PYRUVATE CARBOXYLASE, MITOCHONDRIAL"/>
    <property type="match status" value="1"/>
</dbReference>
<dbReference type="AlphaFoldDB" id="A0A4S3K6B1"/>
<evidence type="ECO:0000313" key="3">
    <source>
        <dbReference type="Proteomes" id="UP000295341"/>
    </source>
</evidence>
<dbReference type="RefSeq" id="WP_133882970.1">
    <property type="nucleotide sequence ID" value="NZ_MWIN01000009.1"/>
</dbReference>
<dbReference type="InterPro" id="IPR055268">
    <property type="entry name" value="PCB-like"/>
</dbReference>